<reference evidence="5" key="1">
    <citation type="submission" date="2019-06" db="EMBL/GenBank/DDBJ databases">
        <authorList>
            <person name="Broberg M."/>
        </authorList>
    </citation>
    <scope>NUCLEOTIDE SEQUENCE [LARGE SCALE GENOMIC DNA]</scope>
</reference>
<dbReference type="InterPro" id="IPR009003">
    <property type="entry name" value="Peptidase_S1_PA"/>
</dbReference>
<proteinExistence type="predicted"/>
<dbReference type="SMART" id="SM00020">
    <property type="entry name" value="Tryp_SPc"/>
    <property type="match status" value="1"/>
</dbReference>
<evidence type="ECO:0000256" key="1">
    <source>
        <dbReference type="ARBA" id="ARBA00022729"/>
    </source>
</evidence>
<evidence type="ECO:0000313" key="4">
    <source>
        <dbReference type="EMBL" id="CAG9987854.1"/>
    </source>
</evidence>
<dbReference type="OrthoDB" id="10037376at2759"/>
<evidence type="ECO:0000313" key="5">
    <source>
        <dbReference type="Proteomes" id="UP000754883"/>
    </source>
</evidence>
<dbReference type="PANTHER" id="PTHR15462">
    <property type="entry name" value="SERINE PROTEASE"/>
    <property type="match status" value="1"/>
</dbReference>
<dbReference type="InterPro" id="IPR050966">
    <property type="entry name" value="Glutamyl_endopeptidase"/>
</dbReference>
<name>A0A9N9Y2M2_9HYPO</name>
<dbReference type="EMBL" id="CABFNO020001443">
    <property type="protein sequence ID" value="CAG9987854.1"/>
    <property type="molecule type" value="Genomic_DNA"/>
</dbReference>
<comment type="caution">
    <text evidence="4">The sequence shown here is derived from an EMBL/GenBank/DDBJ whole genome shotgun (WGS) entry which is preliminary data.</text>
</comment>
<dbReference type="Gene3D" id="2.40.10.10">
    <property type="entry name" value="Trypsin-like serine proteases"/>
    <property type="match status" value="2"/>
</dbReference>
<dbReference type="InterPro" id="IPR043504">
    <property type="entry name" value="Peptidase_S1_PA_chymotrypsin"/>
</dbReference>
<gene>
    <name evidence="4" type="ORF">CBYS24578_00010497</name>
</gene>
<dbReference type="PROSITE" id="PS50240">
    <property type="entry name" value="TRYPSIN_DOM"/>
    <property type="match status" value="1"/>
</dbReference>
<reference evidence="4 5" key="2">
    <citation type="submission" date="2021-10" db="EMBL/GenBank/DDBJ databases">
        <authorList>
            <person name="Piombo E."/>
        </authorList>
    </citation>
    <scope>NUCLEOTIDE SEQUENCE [LARGE SCALE GENOMIC DNA]</scope>
</reference>
<feature type="signal peptide" evidence="2">
    <location>
        <begin position="1"/>
        <end position="21"/>
    </location>
</feature>
<dbReference type="PANTHER" id="PTHR15462:SF8">
    <property type="entry name" value="SERINE PROTEASE"/>
    <property type="match status" value="1"/>
</dbReference>
<feature type="chain" id="PRO_5040437129" description="Peptidase S1 domain-containing protein" evidence="2">
    <location>
        <begin position="22"/>
        <end position="343"/>
    </location>
</feature>
<keyword evidence="1 2" id="KW-0732">Signal</keyword>
<dbReference type="SUPFAM" id="SSF50494">
    <property type="entry name" value="Trypsin-like serine proteases"/>
    <property type="match status" value="1"/>
</dbReference>
<dbReference type="AlphaFoldDB" id="A0A9N9Y2M2"/>
<dbReference type="Proteomes" id="UP000754883">
    <property type="component" value="Unassembled WGS sequence"/>
</dbReference>
<keyword evidence="5" id="KW-1185">Reference proteome</keyword>
<accession>A0A9N9Y2M2</accession>
<dbReference type="Pfam" id="PF00089">
    <property type="entry name" value="Trypsin"/>
    <property type="match status" value="1"/>
</dbReference>
<dbReference type="GO" id="GO:0004252">
    <property type="term" value="F:serine-type endopeptidase activity"/>
    <property type="evidence" value="ECO:0007669"/>
    <property type="project" value="InterPro"/>
</dbReference>
<dbReference type="InterPro" id="IPR001254">
    <property type="entry name" value="Trypsin_dom"/>
</dbReference>
<dbReference type="GO" id="GO:0006508">
    <property type="term" value="P:proteolysis"/>
    <property type="evidence" value="ECO:0007669"/>
    <property type="project" value="InterPro"/>
</dbReference>
<protein>
    <recommendedName>
        <fullName evidence="3">Peptidase S1 domain-containing protein</fullName>
    </recommendedName>
</protein>
<evidence type="ECO:0000259" key="3">
    <source>
        <dbReference type="PROSITE" id="PS50240"/>
    </source>
</evidence>
<feature type="domain" description="Peptidase S1" evidence="3">
    <location>
        <begin position="116"/>
        <end position="340"/>
    </location>
</feature>
<organism evidence="4 5">
    <name type="scientific">Clonostachys byssicola</name>
    <dbReference type="NCBI Taxonomy" id="160290"/>
    <lineage>
        <taxon>Eukaryota</taxon>
        <taxon>Fungi</taxon>
        <taxon>Dikarya</taxon>
        <taxon>Ascomycota</taxon>
        <taxon>Pezizomycotina</taxon>
        <taxon>Sordariomycetes</taxon>
        <taxon>Hypocreomycetidae</taxon>
        <taxon>Hypocreales</taxon>
        <taxon>Bionectriaceae</taxon>
        <taxon>Clonostachys</taxon>
    </lineage>
</organism>
<evidence type="ECO:0000256" key="2">
    <source>
        <dbReference type="SAM" id="SignalP"/>
    </source>
</evidence>
<sequence>MRFSSTVLVTVLSTLLPVTQAGPVLIAPRPPLLPSNGDFHGFDNSILDRKAKVAISSISNTTGDDDGSVSTIQSSWINAQPPEIRLLPRSSFSSDASAVVQPNTPAKDKFVLKRFIFGTDNRYHWNLQVFPYRAVGRISWSSGVICSGALVGPRHVLTARHCLPKSGDKLTGRFAPSFDEGVERAGGANIKVALASQPVSNDRDGCGTKFDWAVLVLDDSLGDNVGWFGVRTPQKEYFDMPVFYHMGYPGDKDGGSQPNLMTHITVFGDRTFDCDGTGPFYTDTDAVGGQSGGPHWLPDEEGNRWIWGALSIGVSYGAGQGYSGFSSGAEMIDAINQMREEFP</sequence>